<keyword evidence="1" id="KW-1133">Transmembrane helix</keyword>
<evidence type="ECO:0000313" key="3">
    <source>
        <dbReference type="Proteomes" id="UP000516305"/>
    </source>
</evidence>
<feature type="transmembrane region" description="Helical" evidence="1">
    <location>
        <begin position="123"/>
        <end position="141"/>
    </location>
</feature>
<proteinExistence type="predicted"/>
<gene>
    <name evidence="2" type="ORF">H4K34_12795</name>
</gene>
<accession>A0A7H0VC00</accession>
<dbReference type="Proteomes" id="UP000516305">
    <property type="component" value="Chromosome"/>
</dbReference>
<keyword evidence="1" id="KW-0472">Membrane</keyword>
<keyword evidence="1" id="KW-0812">Transmembrane</keyword>
<name>A0A7H0VC00_9FLAO</name>
<feature type="transmembrane region" description="Helical" evidence="1">
    <location>
        <begin position="161"/>
        <end position="182"/>
    </location>
</feature>
<dbReference type="KEGG" id="chyd:H4K34_12795"/>
<organism evidence="2 3">
    <name type="scientific">Croceimicrobium hydrocarbonivorans</name>
    <dbReference type="NCBI Taxonomy" id="2761580"/>
    <lineage>
        <taxon>Bacteria</taxon>
        <taxon>Pseudomonadati</taxon>
        <taxon>Bacteroidota</taxon>
        <taxon>Flavobacteriia</taxon>
        <taxon>Flavobacteriales</taxon>
        <taxon>Owenweeksiaceae</taxon>
        <taxon>Croceimicrobium</taxon>
    </lineage>
</organism>
<feature type="transmembrane region" description="Helical" evidence="1">
    <location>
        <begin position="100"/>
        <end position="117"/>
    </location>
</feature>
<evidence type="ECO:0000256" key="1">
    <source>
        <dbReference type="SAM" id="Phobius"/>
    </source>
</evidence>
<protein>
    <submittedName>
        <fullName evidence="2">Uncharacterized protein</fullName>
    </submittedName>
</protein>
<keyword evidence="3" id="KW-1185">Reference proteome</keyword>
<reference evidence="2 3" key="1">
    <citation type="submission" date="2020-08" db="EMBL/GenBank/DDBJ databases">
        <title>Croceimicrobium hydrocarbonivorans gen. nov., sp. nov., a novel marine bacterium isolated from a bacterial consortium that degrades polyethylene terephthalate.</title>
        <authorList>
            <person name="Liu R."/>
        </authorList>
    </citation>
    <scope>NUCLEOTIDE SEQUENCE [LARGE SCALE GENOMIC DNA]</scope>
    <source>
        <strain evidence="2 3">A20-9</strain>
    </source>
</reference>
<feature type="transmembrane region" description="Helical" evidence="1">
    <location>
        <begin position="197"/>
        <end position="218"/>
    </location>
</feature>
<dbReference type="EMBL" id="CP060139">
    <property type="protein sequence ID" value="QNR23248.1"/>
    <property type="molecule type" value="Genomic_DNA"/>
</dbReference>
<sequence>MEERRVSQEELIEIYDLCKRKDIHYLELRLELVDHIASRVEELWQEQPQLSFKEAFHKVYKSFGIFGLSKVADEHEKVVTRRFWYTVWKELKHWFKIPQVLLTLLVFATLYLLMLNWPVLSQIVYVINYVAIISLVIYIFWERRQMSKKLGGDQSMIMGSLYQSGWLFYLIYFTPFNNWILFNQDGFFNLLLTDRGILINTLLSFFSVLTMVCSAKLLRMAKSETVSLLERQSHFQRTAQA</sequence>
<dbReference type="RefSeq" id="WP_210757778.1">
    <property type="nucleotide sequence ID" value="NZ_CP060139.1"/>
</dbReference>
<evidence type="ECO:0000313" key="2">
    <source>
        <dbReference type="EMBL" id="QNR23248.1"/>
    </source>
</evidence>
<dbReference type="AlphaFoldDB" id="A0A7H0VC00"/>